<keyword evidence="2" id="KW-1185">Reference proteome</keyword>
<evidence type="ECO:0000313" key="2">
    <source>
        <dbReference type="Proteomes" id="UP001177260"/>
    </source>
</evidence>
<dbReference type="Proteomes" id="UP001177260">
    <property type="component" value="Unassembled WGS sequence"/>
</dbReference>
<accession>A0ACC3AYM6</accession>
<proteinExistence type="predicted"/>
<protein>
    <submittedName>
        <fullName evidence="1">Uncharacterized protein</fullName>
    </submittedName>
</protein>
<comment type="caution">
    <text evidence="1">The sequence shown here is derived from an EMBL/GenBank/DDBJ whole genome shotgun (WGS) entry which is preliminary data.</text>
</comment>
<organism evidence="1 2">
    <name type="scientific">Aspergillus melleus</name>
    <dbReference type="NCBI Taxonomy" id="138277"/>
    <lineage>
        <taxon>Eukaryota</taxon>
        <taxon>Fungi</taxon>
        <taxon>Dikarya</taxon>
        <taxon>Ascomycota</taxon>
        <taxon>Pezizomycotina</taxon>
        <taxon>Eurotiomycetes</taxon>
        <taxon>Eurotiomycetidae</taxon>
        <taxon>Eurotiales</taxon>
        <taxon>Aspergillaceae</taxon>
        <taxon>Aspergillus</taxon>
        <taxon>Aspergillus subgen. Circumdati</taxon>
    </lineage>
</organism>
<name>A0ACC3AYM6_9EURO</name>
<reference evidence="1 2" key="1">
    <citation type="journal article" date="2023" name="ACS Omega">
        <title>Identification of the Neoaspergillic Acid Biosynthesis Gene Cluster by Establishing an In Vitro CRISPR-Ribonucleoprotein Genetic System in Aspergillus melleus.</title>
        <authorList>
            <person name="Yuan B."/>
            <person name="Grau M.F."/>
            <person name="Murata R.M."/>
            <person name="Torok T."/>
            <person name="Venkateswaran K."/>
            <person name="Stajich J.E."/>
            <person name="Wang C.C.C."/>
        </authorList>
    </citation>
    <scope>NUCLEOTIDE SEQUENCE [LARGE SCALE GENOMIC DNA]</scope>
    <source>
        <strain evidence="1 2">IMV 1140</strain>
    </source>
</reference>
<gene>
    <name evidence="1" type="ORF">N8T08_007216</name>
</gene>
<evidence type="ECO:0000313" key="1">
    <source>
        <dbReference type="EMBL" id="KAK1142975.1"/>
    </source>
</evidence>
<sequence length="503" mass="55015">MKAIFPDTCGKSRIKTPPNINVEDMKPSLPFSNSTLSIWHRTTRSFPYLHANRSTEVPPSTKYLIIGSGISGALTAYELLGTGVKGEDILILEAREAVSGATGRNAGHIRPDAFRGFPGYAAMHGPEQARRILENERVVLERVREFVTANGVDCDFKYTNTFEVCLSEEIVDSSAKALVAYEAAGGDISHIRVFEGREAKARTRVRSALSAYESPAASNHPGKLCQWILSDVISKGVKLWTHCPAAQIVKSQSSTERRWDVSTARGTVSAETVIHCTNAYAAYLVPELSQFIRPRRIQGHAFMPRLSLSGSDSLQHTMALRYGSEHFFSVNSLLNGTILLGGSGTRASSPDKGDMSIDAATFDDTGYSQHIAANSTREFKELSQESKTEPLRHGEGLDHVWTGIIGVTPDKIPLVGPIEGLQGQWICAGFNGHGMAGIFTCAPGLVKLIKGQSWEETGLPECFQYSKSRIDKYTSNYVKSSLPKSFEYKFSVQLSAMVRTKAL</sequence>
<dbReference type="EMBL" id="JAOPJF010000045">
    <property type="protein sequence ID" value="KAK1142975.1"/>
    <property type="molecule type" value="Genomic_DNA"/>
</dbReference>